<dbReference type="RefSeq" id="WP_073360189.1">
    <property type="nucleotide sequence ID" value="NZ_FQVQ01000001.1"/>
</dbReference>
<dbReference type="STRING" id="1124188.SAMN05444377_10119"/>
<reference evidence="1 2" key="1">
    <citation type="submission" date="2016-11" db="EMBL/GenBank/DDBJ databases">
        <authorList>
            <person name="Jaros S."/>
            <person name="Januszkiewicz K."/>
            <person name="Wedrychowicz H."/>
        </authorList>
    </citation>
    <scope>NUCLEOTIDE SEQUENCE [LARGE SCALE GENOMIC DNA]</scope>
    <source>
        <strain evidence="1 2">DSM 25660</strain>
    </source>
</reference>
<dbReference type="AlphaFoldDB" id="A0A1M4VQD8"/>
<protein>
    <submittedName>
        <fullName evidence="1">Uncharacterized protein</fullName>
    </submittedName>
</protein>
<dbReference type="EMBL" id="FQVQ01000001">
    <property type="protein sequence ID" value="SHE71246.1"/>
    <property type="molecule type" value="Genomic_DNA"/>
</dbReference>
<dbReference type="Proteomes" id="UP000184147">
    <property type="component" value="Unassembled WGS sequence"/>
</dbReference>
<evidence type="ECO:0000313" key="2">
    <source>
        <dbReference type="Proteomes" id="UP000184147"/>
    </source>
</evidence>
<organism evidence="1 2">
    <name type="scientific">Flavobacterium fontis</name>
    <dbReference type="NCBI Taxonomy" id="1124188"/>
    <lineage>
        <taxon>Bacteria</taxon>
        <taxon>Pseudomonadati</taxon>
        <taxon>Bacteroidota</taxon>
        <taxon>Flavobacteriia</taxon>
        <taxon>Flavobacteriales</taxon>
        <taxon>Flavobacteriaceae</taxon>
        <taxon>Flavobacterium</taxon>
    </lineage>
</organism>
<accession>A0A1M4VQD8</accession>
<name>A0A1M4VQD8_9FLAO</name>
<sequence>MKYLRLLLLLGVLVVGAQPVSAQKYRFKASSLSIMDRDKKGQWSDWSEFKPADVVITLDGDKDRIVVHSKDLQLYRITAYYDKIANDREETLGFECLDNNGEMCVILLVTRKDEGGRMQFYINYRDLKMVYNVYNSK</sequence>
<dbReference type="OrthoDB" id="1272076at2"/>
<keyword evidence="2" id="KW-1185">Reference proteome</keyword>
<gene>
    <name evidence="1" type="ORF">SAMN05444377_10119</name>
</gene>
<evidence type="ECO:0000313" key="1">
    <source>
        <dbReference type="EMBL" id="SHE71246.1"/>
    </source>
</evidence>
<proteinExistence type="predicted"/>